<reference evidence="2" key="1">
    <citation type="submission" date="2021-06" db="EMBL/GenBank/DDBJ databases">
        <authorList>
            <person name="Kallberg Y."/>
            <person name="Tangrot J."/>
            <person name="Rosling A."/>
        </authorList>
    </citation>
    <scope>NUCLEOTIDE SEQUENCE</scope>
    <source>
        <strain evidence="2">FL130A</strain>
    </source>
</reference>
<protein>
    <submittedName>
        <fullName evidence="2">1894_t:CDS:1</fullName>
    </submittedName>
</protein>
<feature type="transmembrane region" description="Helical" evidence="1">
    <location>
        <begin position="29"/>
        <end position="49"/>
    </location>
</feature>
<evidence type="ECO:0000256" key="1">
    <source>
        <dbReference type="SAM" id="Phobius"/>
    </source>
</evidence>
<dbReference type="AlphaFoldDB" id="A0A9N9IVK7"/>
<evidence type="ECO:0000313" key="3">
    <source>
        <dbReference type="Proteomes" id="UP000789508"/>
    </source>
</evidence>
<keyword evidence="3" id="KW-1185">Reference proteome</keyword>
<gene>
    <name evidence="2" type="ORF">ALEPTO_LOCUS13253</name>
</gene>
<feature type="non-terminal residue" evidence="2">
    <location>
        <position position="1"/>
    </location>
</feature>
<dbReference type="Proteomes" id="UP000789508">
    <property type="component" value="Unassembled WGS sequence"/>
</dbReference>
<dbReference type="EMBL" id="CAJVPS010039985">
    <property type="protein sequence ID" value="CAG8749787.1"/>
    <property type="molecule type" value="Genomic_DNA"/>
</dbReference>
<name>A0A9N9IVK7_9GLOM</name>
<keyword evidence="1" id="KW-1133">Transmembrane helix</keyword>
<evidence type="ECO:0000313" key="2">
    <source>
        <dbReference type="EMBL" id="CAG8749787.1"/>
    </source>
</evidence>
<organism evidence="2 3">
    <name type="scientific">Ambispora leptoticha</name>
    <dbReference type="NCBI Taxonomy" id="144679"/>
    <lineage>
        <taxon>Eukaryota</taxon>
        <taxon>Fungi</taxon>
        <taxon>Fungi incertae sedis</taxon>
        <taxon>Mucoromycota</taxon>
        <taxon>Glomeromycotina</taxon>
        <taxon>Glomeromycetes</taxon>
        <taxon>Archaeosporales</taxon>
        <taxon>Ambisporaceae</taxon>
        <taxon>Ambispora</taxon>
    </lineage>
</organism>
<comment type="caution">
    <text evidence="2">The sequence shown here is derived from an EMBL/GenBank/DDBJ whole genome shotgun (WGS) entry which is preliminary data.</text>
</comment>
<accession>A0A9N9IVK7</accession>
<proteinExistence type="predicted"/>
<keyword evidence="1" id="KW-0812">Transmembrane</keyword>
<keyword evidence="1" id="KW-0472">Membrane</keyword>
<sequence>NWEGNVKNFEIHTSYWSTNNKDIDYPTSAIYSLSHIVITYVIFDIVYAVRSANNILLKYK</sequence>